<feature type="compositionally biased region" description="Low complexity" evidence="5">
    <location>
        <begin position="40"/>
        <end position="50"/>
    </location>
</feature>
<evidence type="ECO:0000256" key="3">
    <source>
        <dbReference type="ARBA" id="ARBA00022448"/>
    </source>
</evidence>
<reference evidence="8 9" key="1">
    <citation type="submission" date="2019-04" db="EMBL/GenBank/DDBJ databases">
        <title>Corynebacterium endometrii sp. nov., isolated from the uterus of a cow with endometritis.</title>
        <authorList>
            <person name="Ballas P."/>
            <person name="Ruckert C."/>
            <person name="Wagener K."/>
            <person name="Drillich M."/>
            <person name="Kaempfer P."/>
            <person name="Busse H.-J."/>
            <person name="Ehling-Schulz M."/>
        </authorList>
    </citation>
    <scope>NUCLEOTIDE SEQUENCE [LARGE SCALE GENOMIC DNA]</scope>
    <source>
        <strain evidence="8 9">LMM-1653</strain>
    </source>
</reference>
<evidence type="ECO:0000256" key="5">
    <source>
        <dbReference type="SAM" id="MobiDB-lite"/>
    </source>
</evidence>
<evidence type="ECO:0000256" key="1">
    <source>
        <dbReference type="ARBA" id="ARBA00004196"/>
    </source>
</evidence>
<keyword evidence="4 6" id="KW-0732">Signal</keyword>
<dbReference type="SUPFAM" id="SSF53807">
    <property type="entry name" value="Helical backbone' metal receptor"/>
    <property type="match status" value="1"/>
</dbReference>
<dbReference type="PROSITE" id="PS50983">
    <property type="entry name" value="FE_B12_PBP"/>
    <property type="match status" value="1"/>
</dbReference>
<gene>
    <name evidence="8" type="primary">yfiY</name>
    <name evidence="8" type="ORF">CENDO_09265</name>
</gene>
<feature type="signal peptide" evidence="6">
    <location>
        <begin position="1"/>
        <end position="26"/>
    </location>
</feature>
<organism evidence="8 9">
    <name type="scientific">Corynebacterium endometrii</name>
    <dbReference type="NCBI Taxonomy" id="2488819"/>
    <lineage>
        <taxon>Bacteria</taxon>
        <taxon>Bacillati</taxon>
        <taxon>Actinomycetota</taxon>
        <taxon>Actinomycetes</taxon>
        <taxon>Mycobacteriales</taxon>
        <taxon>Corynebacteriaceae</taxon>
        <taxon>Corynebacterium</taxon>
    </lineage>
</organism>
<dbReference type="InterPro" id="IPR002491">
    <property type="entry name" value="ABC_transptr_periplasmic_BD"/>
</dbReference>
<dbReference type="EMBL" id="CP039247">
    <property type="protein sequence ID" value="QCB29117.1"/>
    <property type="molecule type" value="Genomic_DNA"/>
</dbReference>
<evidence type="ECO:0000256" key="2">
    <source>
        <dbReference type="ARBA" id="ARBA00008814"/>
    </source>
</evidence>
<dbReference type="KEGG" id="cee:CENDO_09265"/>
<evidence type="ECO:0000256" key="4">
    <source>
        <dbReference type="ARBA" id="ARBA00022729"/>
    </source>
</evidence>
<dbReference type="RefSeq" id="WP_136141756.1">
    <property type="nucleotide sequence ID" value="NZ_CP039247.1"/>
</dbReference>
<dbReference type="CDD" id="cd01146">
    <property type="entry name" value="FhuD"/>
    <property type="match status" value="1"/>
</dbReference>
<accession>A0A4P7QJY8</accession>
<sequence length="353" mass="37648" precursor="true">MSTNNHLRYSLTAIIASAALALGACGAAGGEGSANGGAAGQNSSAEASEGQTVIKHAFGETVIDGKPERIASVAWGNHEVPLALGVVPVGMSKATWGDDNGDGILPWVDEKLKELGGDAPVLFDETDGLPFEQIANTRPDVILASYSGITQEDYDQLSKIAPTVAYPDVAWSTTYEQMIEMNSKAIGMEEEGRKYLEDIENQIDDSFAKFPELEGKKILFTAFGQDDMSQVGFYTTHDTRVSFPLEHGLVAPKAVEEASAETDEFWTTVSAENPDMFNDVDIIVSYGSNDDAQNQELLKKLQEDPLIGKIPAVKEGNVAFLGEDPLAASANPSPLSIPATLDNYLAELASALK</sequence>
<evidence type="ECO:0000313" key="8">
    <source>
        <dbReference type="EMBL" id="QCB29117.1"/>
    </source>
</evidence>
<dbReference type="PANTHER" id="PTHR30532:SF24">
    <property type="entry name" value="FERRIC ENTEROBACTIN-BINDING PERIPLASMIC PROTEIN FEPB"/>
    <property type="match status" value="1"/>
</dbReference>
<dbReference type="Pfam" id="PF01497">
    <property type="entry name" value="Peripla_BP_2"/>
    <property type="match status" value="1"/>
</dbReference>
<comment type="similarity">
    <text evidence="2">Belongs to the bacterial solute-binding protein 8 family.</text>
</comment>
<dbReference type="PANTHER" id="PTHR30532">
    <property type="entry name" value="IRON III DICITRATE-BINDING PERIPLASMIC PROTEIN"/>
    <property type="match status" value="1"/>
</dbReference>
<keyword evidence="8" id="KW-0449">Lipoprotein</keyword>
<dbReference type="AlphaFoldDB" id="A0A4P7QJY8"/>
<proteinExistence type="inferred from homology"/>
<feature type="domain" description="Fe/B12 periplasmic-binding" evidence="7">
    <location>
        <begin position="69"/>
        <end position="352"/>
    </location>
</feature>
<protein>
    <submittedName>
        <fullName evidence="8">Putative siderophore-binding lipoprotein YfiY</fullName>
    </submittedName>
</protein>
<dbReference type="Gene3D" id="3.40.50.1980">
    <property type="entry name" value="Nitrogenase molybdenum iron protein domain"/>
    <property type="match status" value="2"/>
</dbReference>
<dbReference type="GO" id="GO:0030288">
    <property type="term" value="C:outer membrane-bounded periplasmic space"/>
    <property type="evidence" value="ECO:0007669"/>
    <property type="project" value="TreeGrafter"/>
</dbReference>
<dbReference type="InterPro" id="IPR051313">
    <property type="entry name" value="Bact_iron-sidero_bind"/>
</dbReference>
<dbReference type="Proteomes" id="UP000296352">
    <property type="component" value="Chromosome"/>
</dbReference>
<feature type="region of interest" description="Disordered" evidence="5">
    <location>
        <begin position="31"/>
        <end position="50"/>
    </location>
</feature>
<comment type="subcellular location">
    <subcellularLocation>
        <location evidence="1">Cell envelope</location>
    </subcellularLocation>
</comment>
<dbReference type="OrthoDB" id="1846031at2"/>
<dbReference type="GO" id="GO:1901678">
    <property type="term" value="P:iron coordination entity transport"/>
    <property type="evidence" value="ECO:0007669"/>
    <property type="project" value="UniProtKB-ARBA"/>
</dbReference>
<feature type="chain" id="PRO_5038377274" evidence="6">
    <location>
        <begin position="27"/>
        <end position="353"/>
    </location>
</feature>
<name>A0A4P7QJY8_9CORY</name>
<keyword evidence="9" id="KW-1185">Reference proteome</keyword>
<evidence type="ECO:0000259" key="7">
    <source>
        <dbReference type="PROSITE" id="PS50983"/>
    </source>
</evidence>
<evidence type="ECO:0000256" key="6">
    <source>
        <dbReference type="SAM" id="SignalP"/>
    </source>
</evidence>
<keyword evidence="3" id="KW-0813">Transport</keyword>
<evidence type="ECO:0000313" key="9">
    <source>
        <dbReference type="Proteomes" id="UP000296352"/>
    </source>
</evidence>